<sequence>MKIGISLAVIEFGLTHLLLLNKIGIYISHLQFG</sequence>
<dbReference type="HOGENOM" id="CLU_3383764_0_0_6"/>
<accession>D4ZGT5</accession>
<reference evidence="2" key="1">
    <citation type="journal article" date="2010" name="Mol. Biosyst.">
        <title>Complete genome sequence and comparative analysis of Shewanella violacea, a psychrophilic and piezophilic bacterium from deep sea floor sediments.</title>
        <authorList>
            <person name="Aono E."/>
            <person name="Baba T."/>
            <person name="Ara T."/>
            <person name="Nishi T."/>
            <person name="Nakamichi T."/>
            <person name="Inamoto E."/>
            <person name="Toyonaga H."/>
            <person name="Hasegawa M."/>
            <person name="Takai Y."/>
            <person name="Okumura Y."/>
            <person name="Baba M."/>
            <person name="Tomita M."/>
            <person name="Kato C."/>
            <person name="Oshima T."/>
            <person name="Nakasone K."/>
            <person name="Mori H."/>
        </authorList>
    </citation>
    <scope>NUCLEOTIDE SEQUENCE [LARGE SCALE GENOMIC DNA]</scope>
    <source>
        <strain evidence="2">JCM 10179 / CIP 106290 / LMG 19151 / DSS12</strain>
    </source>
</reference>
<protein>
    <submittedName>
        <fullName evidence="1">Uncharacterized protein</fullName>
    </submittedName>
</protein>
<dbReference type="STRING" id="637905.SVI_0913"/>
<keyword evidence="2" id="KW-1185">Reference proteome</keyword>
<dbReference type="KEGG" id="svo:SVI_0913"/>
<gene>
    <name evidence="1" type="ordered locus">SVI_0913</name>
</gene>
<dbReference type="Proteomes" id="UP000002350">
    <property type="component" value="Chromosome"/>
</dbReference>
<name>D4ZGT5_SHEVD</name>
<proteinExistence type="predicted"/>
<dbReference type="EMBL" id="AP011177">
    <property type="protein sequence ID" value="BAJ00884.1"/>
    <property type="molecule type" value="Genomic_DNA"/>
</dbReference>
<evidence type="ECO:0000313" key="1">
    <source>
        <dbReference type="EMBL" id="BAJ00884.1"/>
    </source>
</evidence>
<evidence type="ECO:0000313" key="2">
    <source>
        <dbReference type="Proteomes" id="UP000002350"/>
    </source>
</evidence>
<dbReference type="AlphaFoldDB" id="D4ZGT5"/>
<organism evidence="1 2">
    <name type="scientific">Shewanella violacea (strain JCM 10179 / CIP 106290 / LMG 19151 / DSS12)</name>
    <dbReference type="NCBI Taxonomy" id="637905"/>
    <lineage>
        <taxon>Bacteria</taxon>
        <taxon>Pseudomonadati</taxon>
        <taxon>Pseudomonadota</taxon>
        <taxon>Gammaproteobacteria</taxon>
        <taxon>Alteromonadales</taxon>
        <taxon>Shewanellaceae</taxon>
        <taxon>Shewanella</taxon>
    </lineage>
</organism>